<dbReference type="FunFam" id="3.30.160.60:FF:000761">
    <property type="entry name" value="Zinc finger protein 449"/>
    <property type="match status" value="1"/>
</dbReference>
<dbReference type="EMBL" id="JAFDVH010000023">
    <property type="protein sequence ID" value="KAG7456327.1"/>
    <property type="molecule type" value="Genomic_DNA"/>
</dbReference>
<evidence type="ECO:0000256" key="1">
    <source>
        <dbReference type="ARBA" id="ARBA00003767"/>
    </source>
</evidence>
<dbReference type="FunFam" id="3.30.160.60:FF:000097">
    <property type="entry name" value="Zinc finger protein"/>
    <property type="match status" value="1"/>
</dbReference>
<dbReference type="InterPro" id="IPR036236">
    <property type="entry name" value="Znf_C2H2_sf"/>
</dbReference>
<evidence type="ECO:0000256" key="2">
    <source>
        <dbReference type="ARBA" id="ARBA00004123"/>
    </source>
</evidence>
<proteinExistence type="inferred from homology"/>
<gene>
    <name evidence="15" type="ORF">MATL_G00250970</name>
</gene>
<keyword evidence="4" id="KW-0479">Metal-binding</keyword>
<evidence type="ECO:0000256" key="8">
    <source>
        <dbReference type="ARBA" id="ARBA00023015"/>
    </source>
</evidence>
<evidence type="ECO:0000256" key="9">
    <source>
        <dbReference type="ARBA" id="ARBA00023125"/>
    </source>
</evidence>
<feature type="domain" description="C2H2-type" evidence="14">
    <location>
        <begin position="545"/>
        <end position="572"/>
    </location>
</feature>
<evidence type="ECO:0000313" key="15">
    <source>
        <dbReference type="EMBL" id="KAG7456327.1"/>
    </source>
</evidence>
<feature type="region of interest" description="Disordered" evidence="13">
    <location>
        <begin position="266"/>
        <end position="346"/>
    </location>
</feature>
<reference evidence="15" key="1">
    <citation type="submission" date="2021-01" db="EMBL/GenBank/DDBJ databases">
        <authorList>
            <person name="Zahm M."/>
            <person name="Roques C."/>
            <person name="Cabau C."/>
            <person name="Klopp C."/>
            <person name="Donnadieu C."/>
            <person name="Jouanno E."/>
            <person name="Lampietro C."/>
            <person name="Louis A."/>
            <person name="Herpin A."/>
            <person name="Echchiki A."/>
            <person name="Berthelot C."/>
            <person name="Parey E."/>
            <person name="Roest-Crollius H."/>
            <person name="Braasch I."/>
            <person name="Postlethwait J."/>
            <person name="Bobe J."/>
            <person name="Montfort J."/>
            <person name="Bouchez O."/>
            <person name="Begum T."/>
            <person name="Mejri S."/>
            <person name="Adams A."/>
            <person name="Chen W.-J."/>
            <person name="Guiguen Y."/>
        </authorList>
    </citation>
    <scope>NUCLEOTIDE SEQUENCE</scope>
    <source>
        <strain evidence="15">YG-15Mar2019-1</strain>
        <tissue evidence="15">Brain</tissue>
    </source>
</reference>
<dbReference type="SMART" id="SM00355">
    <property type="entry name" value="ZnF_C2H2"/>
    <property type="match status" value="8"/>
</dbReference>
<evidence type="ECO:0000256" key="6">
    <source>
        <dbReference type="ARBA" id="ARBA00022771"/>
    </source>
</evidence>
<dbReference type="FunFam" id="3.30.160.60:FF:000110">
    <property type="entry name" value="Zinc finger protein-like"/>
    <property type="match status" value="1"/>
</dbReference>
<dbReference type="GO" id="GO:0000978">
    <property type="term" value="F:RNA polymerase II cis-regulatory region sequence-specific DNA binding"/>
    <property type="evidence" value="ECO:0007669"/>
    <property type="project" value="TreeGrafter"/>
</dbReference>
<evidence type="ECO:0000313" key="16">
    <source>
        <dbReference type="Proteomes" id="UP001046870"/>
    </source>
</evidence>
<dbReference type="AlphaFoldDB" id="A0A9D3PF51"/>
<keyword evidence="6 12" id="KW-0863">Zinc-finger</keyword>
<feature type="compositionally biased region" description="Polar residues" evidence="13">
    <location>
        <begin position="385"/>
        <end position="394"/>
    </location>
</feature>
<dbReference type="OrthoDB" id="9948370at2759"/>
<accession>A0A9D3PF51</accession>
<keyword evidence="7" id="KW-0862">Zinc</keyword>
<dbReference type="Pfam" id="PF14973">
    <property type="entry name" value="TINF2_N"/>
    <property type="match status" value="2"/>
</dbReference>
<feature type="domain" description="C2H2-type" evidence="14">
    <location>
        <begin position="657"/>
        <end position="684"/>
    </location>
</feature>
<dbReference type="GO" id="GO:0000981">
    <property type="term" value="F:DNA-binding transcription factor activity, RNA polymerase II-specific"/>
    <property type="evidence" value="ECO:0007669"/>
    <property type="project" value="TreeGrafter"/>
</dbReference>
<keyword evidence="11" id="KW-0539">Nucleus</keyword>
<dbReference type="SUPFAM" id="SSF57667">
    <property type="entry name" value="beta-beta-alpha zinc fingers"/>
    <property type="match status" value="4"/>
</dbReference>
<dbReference type="PROSITE" id="PS50157">
    <property type="entry name" value="ZINC_FINGER_C2H2_2"/>
    <property type="match status" value="7"/>
</dbReference>
<organism evidence="15 16">
    <name type="scientific">Megalops atlanticus</name>
    <name type="common">Tarpon</name>
    <name type="synonym">Clupea gigantea</name>
    <dbReference type="NCBI Taxonomy" id="7932"/>
    <lineage>
        <taxon>Eukaryota</taxon>
        <taxon>Metazoa</taxon>
        <taxon>Chordata</taxon>
        <taxon>Craniata</taxon>
        <taxon>Vertebrata</taxon>
        <taxon>Euteleostomi</taxon>
        <taxon>Actinopterygii</taxon>
        <taxon>Neopterygii</taxon>
        <taxon>Teleostei</taxon>
        <taxon>Elopiformes</taxon>
        <taxon>Megalopidae</taxon>
        <taxon>Megalops</taxon>
    </lineage>
</organism>
<dbReference type="PANTHER" id="PTHR14003">
    <property type="entry name" value="TRANSCRIPTIONAL REPRESSOR PROTEIN YY"/>
    <property type="match status" value="1"/>
</dbReference>
<dbReference type="PROSITE" id="PS00028">
    <property type="entry name" value="ZINC_FINGER_C2H2_1"/>
    <property type="match status" value="7"/>
</dbReference>
<evidence type="ECO:0000256" key="3">
    <source>
        <dbReference type="ARBA" id="ARBA00006991"/>
    </source>
</evidence>
<dbReference type="InterPro" id="IPR029400">
    <property type="entry name" value="TINF2_N"/>
</dbReference>
<dbReference type="Gene3D" id="3.30.160.60">
    <property type="entry name" value="Classic Zinc Finger"/>
    <property type="match status" value="6"/>
</dbReference>
<keyword evidence="8" id="KW-0805">Transcription regulation</keyword>
<comment type="caution">
    <text evidence="15">The sequence shown here is derived from an EMBL/GenBank/DDBJ whole genome shotgun (WGS) entry which is preliminary data.</text>
</comment>
<dbReference type="GO" id="GO:0000785">
    <property type="term" value="C:chromatin"/>
    <property type="evidence" value="ECO:0007669"/>
    <property type="project" value="TreeGrafter"/>
</dbReference>
<dbReference type="PANTHER" id="PTHR14003:SF23">
    <property type="entry name" value="ZINC FINGER PROTEIN 143"/>
    <property type="match status" value="1"/>
</dbReference>
<evidence type="ECO:0000256" key="13">
    <source>
        <dbReference type="SAM" id="MobiDB-lite"/>
    </source>
</evidence>
<feature type="compositionally biased region" description="Basic and acidic residues" evidence="13">
    <location>
        <begin position="305"/>
        <end position="332"/>
    </location>
</feature>
<evidence type="ECO:0000256" key="10">
    <source>
        <dbReference type="ARBA" id="ARBA00023163"/>
    </source>
</evidence>
<name>A0A9D3PF51_MEGAT</name>
<comment type="function">
    <text evidence="1">May be involved in transcriptional regulation.</text>
</comment>
<dbReference type="GO" id="GO:0008270">
    <property type="term" value="F:zinc ion binding"/>
    <property type="evidence" value="ECO:0007669"/>
    <property type="project" value="UniProtKB-KW"/>
</dbReference>
<dbReference type="InterPro" id="IPR013087">
    <property type="entry name" value="Znf_C2H2_type"/>
</dbReference>
<keyword evidence="10" id="KW-0804">Transcription</keyword>
<keyword evidence="5" id="KW-0677">Repeat</keyword>
<evidence type="ECO:0000256" key="4">
    <source>
        <dbReference type="ARBA" id="ARBA00022723"/>
    </source>
</evidence>
<dbReference type="Proteomes" id="UP001046870">
    <property type="component" value="Chromosome 23"/>
</dbReference>
<feature type="domain" description="C2H2-type" evidence="14">
    <location>
        <begin position="517"/>
        <end position="544"/>
    </location>
</feature>
<dbReference type="Pfam" id="PF00096">
    <property type="entry name" value="zf-C2H2"/>
    <property type="match status" value="4"/>
</dbReference>
<evidence type="ECO:0000256" key="11">
    <source>
        <dbReference type="ARBA" id="ARBA00023242"/>
    </source>
</evidence>
<dbReference type="FunFam" id="3.30.160.60:FF:002343">
    <property type="entry name" value="Zinc finger protein 33A"/>
    <property type="match status" value="2"/>
</dbReference>
<evidence type="ECO:0000256" key="5">
    <source>
        <dbReference type="ARBA" id="ARBA00022737"/>
    </source>
</evidence>
<evidence type="ECO:0000259" key="14">
    <source>
        <dbReference type="PROSITE" id="PS50157"/>
    </source>
</evidence>
<dbReference type="Pfam" id="PF13912">
    <property type="entry name" value="zf-C2H2_6"/>
    <property type="match status" value="1"/>
</dbReference>
<keyword evidence="9" id="KW-0238">DNA-binding</keyword>
<sequence>MDSQYASENDKTDSSPLLSSTAGPFLPLSSLRLLVPPLRLVSAAMWQVVQQRDMAHYGKLEEFVTLVTDVLPELLSDRQRAQLILGLQAKRNNVEVEVTESKFLELMQNLLRDPAERVHFFQEVFPAEFGSKYDTALQMLVWELLSRLEQLLPVPDLKETAAWLSAAPSVLEECVQSVSHPQELKTLLQLYSSHGHLNMQENNISFSLQPSGLVDTTLLAEPAAQSEFMHDLLLSLGHVSLNSSLGAGCMGHGADHVGMEVELMTSSDISEEEKEGKGGAAAGGHGRLVKDAASKMNTVEEEDRETPSETGERGDGEDKGQEKERDEQRESAETGQTLQDDSEARDKKPDLITSCLLQQPKVVIRRLSSKDISEHVCSLPPLVVSNGSQGTGSPRRQAEKSPVEELGSPSMQKVQIMIQERKSGVFFIPLQLLPDSAENGNLPDPSNVPSAGEGNAGEAVTVAALLFACPQCQFVSVNEVKLLEHMEKVHPEEYCRLVGPGGKGSGSPPPPSTVRPYTCAQCGRGFRCMSNLKKHQQTHTGARPSRCPQCGKGFRNTSDLRRHQRSHTGERPFRCTQCGKSFASSSDLTRHGRSHSEERPFRCPQCGNGFKSAANLTKHRQTHGTRRQYGCRHCGESFGSLLELSQHRQTHAARPLHKCPQCEMCFRRRFEMGKHQLTHTDERPFHCAQCGKLFKSEKGLRAHEQTHSERPFQCSRCPRRFSQLQILNF</sequence>
<feature type="domain" description="C2H2-type" evidence="14">
    <location>
        <begin position="573"/>
        <end position="600"/>
    </location>
</feature>
<protein>
    <recommendedName>
        <fullName evidence="14">C2H2-type domain-containing protein</fullName>
    </recommendedName>
</protein>
<feature type="region of interest" description="Disordered" evidence="13">
    <location>
        <begin position="380"/>
        <end position="408"/>
    </location>
</feature>
<feature type="domain" description="C2H2-type" evidence="14">
    <location>
        <begin position="629"/>
        <end position="656"/>
    </location>
</feature>
<keyword evidence="16" id="KW-1185">Reference proteome</keyword>
<dbReference type="GO" id="GO:0031519">
    <property type="term" value="C:PcG protein complex"/>
    <property type="evidence" value="ECO:0007669"/>
    <property type="project" value="TreeGrafter"/>
</dbReference>
<dbReference type="GO" id="GO:0005667">
    <property type="term" value="C:transcription regulator complex"/>
    <property type="evidence" value="ECO:0007669"/>
    <property type="project" value="TreeGrafter"/>
</dbReference>
<feature type="domain" description="C2H2-type" evidence="14">
    <location>
        <begin position="601"/>
        <end position="628"/>
    </location>
</feature>
<evidence type="ECO:0000256" key="7">
    <source>
        <dbReference type="ARBA" id="ARBA00022833"/>
    </source>
</evidence>
<dbReference type="CDD" id="cd11657">
    <property type="entry name" value="TIN2_N"/>
    <property type="match status" value="1"/>
</dbReference>
<comment type="similarity">
    <text evidence="3">Belongs to the krueppel C2H2-type zinc-finger protein family.</text>
</comment>
<evidence type="ECO:0000256" key="12">
    <source>
        <dbReference type="PROSITE-ProRule" id="PRU00042"/>
    </source>
</evidence>
<comment type="subcellular location">
    <subcellularLocation>
        <location evidence="2">Nucleus</location>
    </subcellularLocation>
</comment>
<feature type="domain" description="C2H2-type" evidence="14">
    <location>
        <begin position="685"/>
        <end position="712"/>
    </location>
</feature>